<proteinExistence type="predicted"/>
<dbReference type="Proteomes" id="UP001345963">
    <property type="component" value="Unassembled WGS sequence"/>
</dbReference>
<gene>
    <name evidence="1" type="ORF">ATANTOWER_017163</name>
</gene>
<keyword evidence="2" id="KW-1185">Reference proteome</keyword>
<organism evidence="1 2">
    <name type="scientific">Ataeniobius toweri</name>
    <dbReference type="NCBI Taxonomy" id="208326"/>
    <lineage>
        <taxon>Eukaryota</taxon>
        <taxon>Metazoa</taxon>
        <taxon>Chordata</taxon>
        <taxon>Craniata</taxon>
        <taxon>Vertebrata</taxon>
        <taxon>Euteleostomi</taxon>
        <taxon>Actinopterygii</taxon>
        <taxon>Neopterygii</taxon>
        <taxon>Teleostei</taxon>
        <taxon>Neoteleostei</taxon>
        <taxon>Acanthomorphata</taxon>
        <taxon>Ovalentaria</taxon>
        <taxon>Atherinomorphae</taxon>
        <taxon>Cyprinodontiformes</taxon>
        <taxon>Goodeidae</taxon>
        <taxon>Ataeniobius</taxon>
    </lineage>
</organism>
<sequence>LQKELDQSLKQAVETRWNTRLAMLQSVNDALRSGKLHENLLRRNELCYLNNIDCDLLEDIIKLLKPFDEATRHLSTEQTPTLHLVLRTKATGVCPSRMETVLL</sequence>
<dbReference type="EMBL" id="JAHUTI010072392">
    <property type="protein sequence ID" value="MED6255934.1"/>
    <property type="molecule type" value="Genomic_DNA"/>
</dbReference>
<dbReference type="PANTHER" id="PTHR46169">
    <property type="entry name" value="DNA REPLICATION-RELATED ELEMENT FACTOR, ISOFORM A"/>
    <property type="match status" value="1"/>
</dbReference>
<dbReference type="InterPro" id="IPR012337">
    <property type="entry name" value="RNaseH-like_sf"/>
</dbReference>
<dbReference type="PANTHER" id="PTHR46169:SF29">
    <property type="entry name" value="DNA REPLICATION-RELATED ELEMENT FACTOR, ISOFORM A"/>
    <property type="match status" value="1"/>
</dbReference>
<name>A0ABU7C004_9TELE</name>
<dbReference type="InterPro" id="IPR052717">
    <property type="entry name" value="Vacuolar_transposase_reg"/>
</dbReference>
<feature type="non-terminal residue" evidence="1">
    <location>
        <position position="1"/>
    </location>
</feature>
<comment type="caution">
    <text evidence="1">The sequence shown here is derived from an EMBL/GenBank/DDBJ whole genome shotgun (WGS) entry which is preliminary data.</text>
</comment>
<evidence type="ECO:0000313" key="2">
    <source>
        <dbReference type="Proteomes" id="UP001345963"/>
    </source>
</evidence>
<protein>
    <submittedName>
        <fullName evidence="1">Uncharacterized protein</fullName>
    </submittedName>
</protein>
<evidence type="ECO:0000313" key="1">
    <source>
        <dbReference type="EMBL" id="MED6255934.1"/>
    </source>
</evidence>
<dbReference type="SUPFAM" id="SSF53098">
    <property type="entry name" value="Ribonuclease H-like"/>
    <property type="match status" value="1"/>
</dbReference>
<accession>A0ABU7C004</accession>
<reference evidence="1 2" key="1">
    <citation type="submission" date="2021-07" db="EMBL/GenBank/DDBJ databases">
        <authorList>
            <person name="Palmer J.M."/>
        </authorList>
    </citation>
    <scope>NUCLEOTIDE SEQUENCE [LARGE SCALE GENOMIC DNA]</scope>
    <source>
        <strain evidence="1 2">AT_MEX2019</strain>
        <tissue evidence="1">Muscle</tissue>
    </source>
</reference>